<evidence type="ECO:0000313" key="2">
    <source>
        <dbReference type="EMBL" id="CAA9426248.1"/>
    </source>
</evidence>
<feature type="compositionally biased region" description="Pro residues" evidence="1">
    <location>
        <begin position="110"/>
        <end position="125"/>
    </location>
</feature>
<feature type="region of interest" description="Disordered" evidence="1">
    <location>
        <begin position="1"/>
        <end position="183"/>
    </location>
</feature>
<feature type="compositionally biased region" description="Basic and acidic residues" evidence="1">
    <location>
        <begin position="128"/>
        <end position="138"/>
    </location>
</feature>
<name>A0A6J4PXA6_9ACTN</name>
<reference evidence="2" key="1">
    <citation type="submission" date="2020-02" db="EMBL/GenBank/DDBJ databases">
        <authorList>
            <person name="Meier V. D."/>
        </authorList>
    </citation>
    <scope>NUCLEOTIDE SEQUENCE</scope>
    <source>
        <strain evidence="2">AVDCRST_MAG01</strain>
    </source>
</reference>
<accession>A0A6J4PXA6</accession>
<dbReference type="AlphaFoldDB" id="A0A6J4PXA6"/>
<protein>
    <submittedName>
        <fullName evidence="2">Uncharacterized protein</fullName>
    </submittedName>
</protein>
<sequence>AAAEPEGRAGPRSRVRLVGRRRHRARGLRGRHGRSRSPGRAGRRRRGEARDRRLEPGRVHDRLGRRADRPLQGRRDGRRHKRHGGHARGGGHAPLRGGARRQHRLGGTGAPPPRRAQPGLLPPPGRDAGADPARREGRAGPGGPGPPLRAGPEALRLSLRAGRLPQRAARHRGAQPPARRPAAFARLVRPLGALRRGGRRV</sequence>
<feature type="compositionally biased region" description="Basic residues" evidence="1">
    <location>
        <begin position="76"/>
        <end position="86"/>
    </location>
</feature>
<feature type="non-terminal residue" evidence="2">
    <location>
        <position position="1"/>
    </location>
</feature>
<feature type="non-terminal residue" evidence="2">
    <location>
        <position position="201"/>
    </location>
</feature>
<feature type="compositionally biased region" description="Low complexity" evidence="1">
    <location>
        <begin position="174"/>
        <end position="183"/>
    </location>
</feature>
<dbReference type="EMBL" id="CADCUW010000351">
    <property type="protein sequence ID" value="CAA9426248.1"/>
    <property type="molecule type" value="Genomic_DNA"/>
</dbReference>
<organism evidence="2">
    <name type="scientific">uncultured Rubrobacteraceae bacterium</name>
    <dbReference type="NCBI Taxonomy" id="349277"/>
    <lineage>
        <taxon>Bacteria</taxon>
        <taxon>Bacillati</taxon>
        <taxon>Actinomycetota</taxon>
        <taxon>Rubrobacteria</taxon>
        <taxon>Rubrobacterales</taxon>
        <taxon>Rubrobacteraceae</taxon>
        <taxon>environmental samples</taxon>
    </lineage>
</organism>
<feature type="compositionally biased region" description="Basic and acidic residues" evidence="1">
    <location>
        <begin position="48"/>
        <end position="75"/>
    </location>
</feature>
<proteinExistence type="predicted"/>
<evidence type="ECO:0000256" key="1">
    <source>
        <dbReference type="SAM" id="MobiDB-lite"/>
    </source>
</evidence>
<feature type="compositionally biased region" description="Basic residues" evidence="1">
    <location>
        <begin position="11"/>
        <end position="47"/>
    </location>
</feature>
<gene>
    <name evidence="2" type="ORF">AVDCRST_MAG01-01-2617</name>
</gene>